<proteinExistence type="predicted"/>
<name>A0ABY4PTA7_9ACTN</name>
<dbReference type="RefSeq" id="WP_249587625.1">
    <property type="nucleotide sequence ID" value="NZ_BAAAQL010000050.1"/>
</dbReference>
<dbReference type="Proteomes" id="UP000829992">
    <property type="component" value="Chromosome"/>
</dbReference>
<sequence>MTTPHPHQTGAPVDLALVDNAVHRAEGLAVAPWGTPRGPESSGCGAAVDTWGWWATTETVRASI</sequence>
<evidence type="ECO:0000313" key="1">
    <source>
        <dbReference type="EMBL" id="UQT56158.1"/>
    </source>
</evidence>
<dbReference type="EMBL" id="CP097289">
    <property type="protein sequence ID" value="UQT56158.1"/>
    <property type="molecule type" value="Genomic_DNA"/>
</dbReference>
<reference evidence="1 2" key="1">
    <citation type="submission" date="2022-05" db="EMBL/GenBank/DDBJ databases">
        <authorList>
            <person name="Zhou X."/>
            <person name="Li K."/>
            <person name="Man Y."/>
        </authorList>
    </citation>
    <scope>NUCLEOTIDE SEQUENCE [LARGE SCALE GENOMIC DNA]</scope>
    <source>
        <strain evidence="1 2">MS405</strain>
    </source>
</reference>
<gene>
    <name evidence="1" type="ORF">M4V62_14220</name>
</gene>
<organism evidence="1 2">
    <name type="scientific">Streptomyces durmitorensis</name>
    <dbReference type="NCBI Taxonomy" id="319947"/>
    <lineage>
        <taxon>Bacteria</taxon>
        <taxon>Bacillati</taxon>
        <taxon>Actinomycetota</taxon>
        <taxon>Actinomycetes</taxon>
        <taxon>Kitasatosporales</taxon>
        <taxon>Streptomycetaceae</taxon>
        <taxon>Streptomyces</taxon>
    </lineage>
</organism>
<keyword evidence="2" id="KW-1185">Reference proteome</keyword>
<protein>
    <submittedName>
        <fullName evidence="1">Uncharacterized protein</fullName>
    </submittedName>
</protein>
<evidence type="ECO:0000313" key="2">
    <source>
        <dbReference type="Proteomes" id="UP000829992"/>
    </source>
</evidence>
<accession>A0ABY4PTA7</accession>